<feature type="compositionally biased region" description="Polar residues" evidence="1">
    <location>
        <begin position="38"/>
        <end position="55"/>
    </location>
</feature>
<gene>
    <name evidence="2" type="ORF">AMATHDRAFT_8710</name>
</gene>
<feature type="region of interest" description="Disordered" evidence="1">
    <location>
        <begin position="38"/>
        <end position="62"/>
    </location>
</feature>
<dbReference type="Proteomes" id="UP000242287">
    <property type="component" value="Unassembled WGS sequence"/>
</dbReference>
<dbReference type="EMBL" id="KZ302297">
    <property type="protein sequence ID" value="PFH45756.1"/>
    <property type="molecule type" value="Genomic_DNA"/>
</dbReference>
<name>A0A2A9NDA5_9AGAR</name>
<feature type="compositionally biased region" description="Basic and acidic residues" evidence="1">
    <location>
        <begin position="235"/>
        <end position="250"/>
    </location>
</feature>
<evidence type="ECO:0000256" key="1">
    <source>
        <dbReference type="SAM" id="MobiDB-lite"/>
    </source>
</evidence>
<organism evidence="2 3">
    <name type="scientific">Amanita thiersii Skay4041</name>
    <dbReference type="NCBI Taxonomy" id="703135"/>
    <lineage>
        <taxon>Eukaryota</taxon>
        <taxon>Fungi</taxon>
        <taxon>Dikarya</taxon>
        <taxon>Basidiomycota</taxon>
        <taxon>Agaricomycotina</taxon>
        <taxon>Agaricomycetes</taxon>
        <taxon>Agaricomycetidae</taxon>
        <taxon>Agaricales</taxon>
        <taxon>Pluteineae</taxon>
        <taxon>Amanitaceae</taxon>
        <taxon>Amanita</taxon>
    </lineage>
</organism>
<sequence length="257" mass="29320">MDSIANETPLPKKWAFLDEKNSKRTTYAWLTGNQAPKTTIAPSTSFSPVTGQKQPLENDDTPHRDILYADKLDAIKYCLPLPKSMVDANSDAWTVIINQCLDECHESFSEYNPTVLRSIIFQMAEILMKREYFVNKIKKLAHSKDSTALKEFAGEHLCSLQHEIQLRMATTGQDTRFGGHNNLPDSDETSDSEKDDHSEEEYKPKSEDESDHHSNEHSSENEGDYQDPVLDNSEAEEHEHHSDTEEHEDHDSSEEPE</sequence>
<feature type="region of interest" description="Disordered" evidence="1">
    <location>
        <begin position="172"/>
        <end position="257"/>
    </location>
</feature>
<feature type="compositionally biased region" description="Basic and acidic residues" evidence="1">
    <location>
        <begin position="191"/>
        <end position="220"/>
    </location>
</feature>
<evidence type="ECO:0000313" key="3">
    <source>
        <dbReference type="Proteomes" id="UP000242287"/>
    </source>
</evidence>
<dbReference type="AlphaFoldDB" id="A0A2A9NDA5"/>
<protein>
    <submittedName>
        <fullName evidence="2">Uncharacterized protein</fullName>
    </submittedName>
</protein>
<keyword evidence="3" id="KW-1185">Reference proteome</keyword>
<evidence type="ECO:0000313" key="2">
    <source>
        <dbReference type="EMBL" id="PFH45756.1"/>
    </source>
</evidence>
<proteinExistence type="predicted"/>
<accession>A0A2A9NDA5</accession>
<reference evidence="2 3" key="1">
    <citation type="submission" date="2014-02" db="EMBL/GenBank/DDBJ databases">
        <title>Transposable element dynamics among asymbiotic and ectomycorrhizal Amanita fungi.</title>
        <authorList>
            <consortium name="DOE Joint Genome Institute"/>
            <person name="Hess J."/>
            <person name="Skrede I."/>
            <person name="Wolfe B."/>
            <person name="LaButti K."/>
            <person name="Ohm R.A."/>
            <person name="Grigoriev I.V."/>
            <person name="Pringle A."/>
        </authorList>
    </citation>
    <scope>NUCLEOTIDE SEQUENCE [LARGE SCALE GENOMIC DNA]</scope>
    <source>
        <strain evidence="2 3">SKay4041</strain>
    </source>
</reference>